<keyword evidence="2" id="KW-1185">Reference proteome</keyword>
<proteinExistence type="predicted"/>
<dbReference type="STRING" id="661478.OP10G_3740"/>
<accession>A0A068NUC2</accession>
<dbReference type="RefSeq" id="WP_025228970.1">
    <property type="nucleotide sequence ID" value="NZ_CP007139.1"/>
</dbReference>
<dbReference type="Proteomes" id="UP000027982">
    <property type="component" value="Chromosome"/>
</dbReference>
<name>A0A068NUC2_FIMGI</name>
<reference evidence="1 2" key="1">
    <citation type="journal article" date="2014" name="PLoS ONE">
        <title>The first complete genome sequence of the class fimbriimonadia in the phylum armatimonadetes.</title>
        <authorList>
            <person name="Hu Z.Y."/>
            <person name="Wang Y.Z."/>
            <person name="Im W.T."/>
            <person name="Wang S.Y."/>
            <person name="Zhao G.P."/>
            <person name="Zheng H.J."/>
            <person name="Quan Z.X."/>
        </authorList>
    </citation>
    <scope>NUCLEOTIDE SEQUENCE [LARGE SCALE GENOMIC DNA]</scope>
    <source>
        <strain evidence="1">Gsoil 348</strain>
    </source>
</reference>
<sequence>MFWFLHLTFPAPDHTLDFWMGKWNVYVDGKLAGADVVTSELGGYACTEEWKGLENGDVGKSQFYYLPAQKRWKQVWITPVGVYKEKLSEPAPNGVRFAGKVFLPAGRTIEDRTTLTRMPGGRVHQVIEAKIKGVWTTRFDAIYRRD</sequence>
<dbReference type="AlphaFoldDB" id="A0A068NUC2"/>
<dbReference type="EMBL" id="CP007139">
    <property type="protein sequence ID" value="AIE87108.1"/>
    <property type="molecule type" value="Genomic_DNA"/>
</dbReference>
<evidence type="ECO:0000313" key="2">
    <source>
        <dbReference type="Proteomes" id="UP000027982"/>
    </source>
</evidence>
<dbReference type="HOGENOM" id="CLU_1774648_0_0_0"/>
<dbReference type="KEGG" id="fgi:OP10G_3740"/>
<organism evidence="1 2">
    <name type="scientific">Fimbriimonas ginsengisoli Gsoil 348</name>
    <dbReference type="NCBI Taxonomy" id="661478"/>
    <lineage>
        <taxon>Bacteria</taxon>
        <taxon>Bacillati</taxon>
        <taxon>Armatimonadota</taxon>
        <taxon>Fimbriimonadia</taxon>
        <taxon>Fimbriimonadales</taxon>
        <taxon>Fimbriimonadaceae</taxon>
        <taxon>Fimbriimonas</taxon>
    </lineage>
</organism>
<protein>
    <submittedName>
        <fullName evidence="1">Tetratricopeptide repeat protein</fullName>
    </submittedName>
</protein>
<gene>
    <name evidence="1" type="ORF">OP10G_3740</name>
</gene>
<evidence type="ECO:0000313" key="1">
    <source>
        <dbReference type="EMBL" id="AIE87108.1"/>
    </source>
</evidence>
<dbReference type="OrthoDB" id="8902597at2"/>